<evidence type="ECO:0000313" key="1">
    <source>
        <dbReference type="EMBL" id="GAG61291.1"/>
    </source>
</evidence>
<dbReference type="AlphaFoldDB" id="X1AN07"/>
<proteinExistence type="predicted"/>
<reference evidence="1" key="1">
    <citation type="journal article" date="2014" name="Front. Microbiol.">
        <title>High frequency of phylogenetically diverse reductive dehalogenase-homologous genes in deep subseafloor sedimentary metagenomes.</title>
        <authorList>
            <person name="Kawai M."/>
            <person name="Futagami T."/>
            <person name="Toyoda A."/>
            <person name="Takaki Y."/>
            <person name="Nishi S."/>
            <person name="Hori S."/>
            <person name="Arai W."/>
            <person name="Tsubouchi T."/>
            <person name="Morono Y."/>
            <person name="Uchiyama I."/>
            <person name="Ito T."/>
            <person name="Fujiyama A."/>
            <person name="Inagaki F."/>
            <person name="Takami H."/>
        </authorList>
    </citation>
    <scope>NUCLEOTIDE SEQUENCE</scope>
    <source>
        <strain evidence="1">Expedition CK06-06</strain>
    </source>
</reference>
<gene>
    <name evidence="1" type="ORF">S01H4_07389</name>
</gene>
<organism evidence="1">
    <name type="scientific">marine sediment metagenome</name>
    <dbReference type="NCBI Taxonomy" id="412755"/>
    <lineage>
        <taxon>unclassified sequences</taxon>
        <taxon>metagenomes</taxon>
        <taxon>ecological metagenomes</taxon>
    </lineage>
</organism>
<accession>X1AN07</accession>
<comment type="caution">
    <text evidence="1">The sequence shown here is derived from an EMBL/GenBank/DDBJ whole genome shotgun (WGS) entry which is preliminary data.</text>
</comment>
<feature type="non-terminal residue" evidence="1">
    <location>
        <position position="1"/>
    </location>
</feature>
<name>X1AN07_9ZZZZ</name>
<sequence length="104" mass="12039">LPEDYLNEITAKIKKGETIDKDKLKSELERVNVFRKIRLAYALRFRVKDVDSILYRIRNGKAYATDFDFKNKIVAKHVLAIVLDSITENIGKNVKGKKSIFLII</sequence>
<dbReference type="EMBL" id="BART01002411">
    <property type="protein sequence ID" value="GAG61291.1"/>
    <property type="molecule type" value="Genomic_DNA"/>
</dbReference>
<protein>
    <submittedName>
        <fullName evidence="1">Uncharacterized protein</fullName>
    </submittedName>
</protein>